<evidence type="ECO:0000313" key="2">
    <source>
        <dbReference type="EMBL" id="KAH8037673.1"/>
    </source>
</evidence>
<sequence length="694" mass="78260">MDIKERVFADCWLNYKTLCTSSEGRPCNIFEDLRKWNAFFWAVGFELRELSPGQLSFVELRETSVPSVISKEDVKDAVKLLRCLLMNHHCVISVDLNCELFKHHHQPIFGALSKRNTVTKLNLGMPRYALKRSLIFILKLRQLKNLRDLVLFRVPFDRKSVESFSAFLGSTRSLMTLDITDVDFGYDNAIAVIQGLQKNATITTLSIDMALLPRGLPKCGAMFSDYLSSSKTLRTLNVTSLSRGPSANLAPITGPLHHNATVSVLNLMALNIDLENHKLITDMLRSNRALIEFHMTDCFWDDYDSHITFDEGEFADDSSPVPMWLVALAENEVLQQLTLDLSWIESDECDSLVKALARHTSLTKVTVQTIRDNCAVQICRSVRDTGVPQRFIIATCQLSEDTVPELQECTELSGVEMDYSQSPHELGILLNKLSYLPQNIKSLRLTMRESNLPHVLSSLVHLIGNTASLRELDLRFFPKSWTSEERPERQLLQALSSNEGIRRVTLHGINYDETDTDMLVKLLCSSRTLCYLSFRPEDGESVPLLLQKLSTDVSGNFTLSGVQVGHVSEESIGDKFFVDDATRRNNALATRAAHFVLGTRHKYCAVAGELARLHPGLVMKVQQLAAVSEEEAVSRIKTALKSIVELDDFMSLAGVVKHSVSCETSDDGEKQLLDLNFECWLHIRQYLKFEDIRN</sequence>
<dbReference type="PANTHER" id="PTHR24111:SF0">
    <property type="entry name" value="LEUCINE-RICH REPEAT-CONTAINING PROTEIN"/>
    <property type="match status" value="1"/>
</dbReference>
<dbReference type="Proteomes" id="UP000821866">
    <property type="component" value="Chromosome 10"/>
</dbReference>
<comment type="caution">
    <text evidence="2">The sequence shown here is derived from an EMBL/GenBank/DDBJ whole genome shotgun (WGS) entry which is preliminary data.</text>
</comment>
<keyword evidence="3" id="KW-1185">Reference proteome</keyword>
<keyword evidence="1" id="KW-0677">Repeat</keyword>
<dbReference type="VEuPathDB" id="VectorBase:LOC119169691"/>
<dbReference type="Gene3D" id="3.80.10.10">
    <property type="entry name" value="Ribonuclease Inhibitor"/>
    <property type="match status" value="3"/>
</dbReference>
<reference evidence="2" key="2">
    <citation type="submission" date="2021-09" db="EMBL/GenBank/DDBJ databases">
        <authorList>
            <person name="Jia N."/>
            <person name="Wang J."/>
            <person name="Shi W."/>
            <person name="Du L."/>
            <person name="Sun Y."/>
            <person name="Zhan W."/>
            <person name="Jiang J."/>
            <person name="Wang Q."/>
            <person name="Zhang B."/>
            <person name="Ji P."/>
            <person name="Sakyi L.B."/>
            <person name="Cui X."/>
            <person name="Yuan T."/>
            <person name="Jiang B."/>
            <person name="Yang W."/>
            <person name="Lam T.T.-Y."/>
            <person name="Chang Q."/>
            <person name="Ding S."/>
            <person name="Wang X."/>
            <person name="Zhu J."/>
            <person name="Ruan X."/>
            <person name="Zhao L."/>
            <person name="Wei J."/>
            <person name="Que T."/>
            <person name="Du C."/>
            <person name="Cheng J."/>
            <person name="Dai P."/>
            <person name="Han X."/>
            <person name="Huang E."/>
            <person name="Gao Y."/>
            <person name="Liu J."/>
            <person name="Shao H."/>
            <person name="Ye R."/>
            <person name="Li L."/>
            <person name="Wei W."/>
            <person name="Wang X."/>
            <person name="Wang C."/>
            <person name="Huo Q."/>
            <person name="Li W."/>
            <person name="Guo W."/>
            <person name="Chen H."/>
            <person name="Chen S."/>
            <person name="Zhou L."/>
            <person name="Zhou L."/>
            <person name="Ni X."/>
            <person name="Tian J."/>
            <person name="Zhou Y."/>
            <person name="Sheng Y."/>
            <person name="Liu T."/>
            <person name="Pan Y."/>
            <person name="Xia L."/>
            <person name="Li J."/>
            <person name="Zhao F."/>
            <person name="Cao W."/>
        </authorList>
    </citation>
    <scope>NUCLEOTIDE SEQUENCE</scope>
    <source>
        <strain evidence="2">Rmic-2018</strain>
        <tissue evidence="2">Larvae</tissue>
    </source>
</reference>
<dbReference type="EMBL" id="JABSTU010000002">
    <property type="protein sequence ID" value="KAH8037673.1"/>
    <property type="molecule type" value="Genomic_DNA"/>
</dbReference>
<evidence type="ECO:0000313" key="3">
    <source>
        <dbReference type="Proteomes" id="UP000821866"/>
    </source>
</evidence>
<gene>
    <name evidence="2" type="ORF">HPB51_015107</name>
</gene>
<organism evidence="2 3">
    <name type="scientific">Rhipicephalus microplus</name>
    <name type="common">Cattle tick</name>
    <name type="synonym">Boophilus microplus</name>
    <dbReference type="NCBI Taxonomy" id="6941"/>
    <lineage>
        <taxon>Eukaryota</taxon>
        <taxon>Metazoa</taxon>
        <taxon>Ecdysozoa</taxon>
        <taxon>Arthropoda</taxon>
        <taxon>Chelicerata</taxon>
        <taxon>Arachnida</taxon>
        <taxon>Acari</taxon>
        <taxon>Parasitiformes</taxon>
        <taxon>Ixodida</taxon>
        <taxon>Ixodoidea</taxon>
        <taxon>Ixodidae</taxon>
        <taxon>Rhipicephalinae</taxon>
        <taxon>Rhipicephalus</taxon>
        <taxon>Boophilus</taxon>
    </lineage>
</organism>
<dbReference type="PANTHER" id="PTHR24111">
    <property type="entry name" value="LEUCINE-RICH REPEAT-CONTAINING PROTEIN 34"/>
    <property type="match status" value="1"/>
</dbReference>
<protein>
    <submittedName>
        <fullName evidence="2">Uncharacterized protein</fullName>
    </submittedName>
</protein>
<name>A0A9J6ETB4_RHIMP</name>
<dbReference type="InterPro" id="IPR032675">
    <property type="entry name" value="LRR_dom_sf"/>
</dbReference>
<dbReference type="AlphaFoldDB" id="A0A9J6ETB4"/>
<dbReference type="SUPFAM" id="SSF52047">
    <property type="entry name" value="RNI-like"/>
    <property type="match status" value="1"/>
</dbReference>
<proteinExistence type="predicted"/>
<accession>A0A9J6ETB4</accession>
<reference evidence="2" key="1">
    <citation type="journal article" date="2020" name="Cell">
        <title>Large-Scale Comparative Analyses of Tick Genomes Elucidate Their Genetic Diversity and Vector Capacities.</title>
        <authorList>
            <consortium name="Tick Genome and Microbiome Consortium (TIGMIC)"/>
            <person name="Jia N."/>
            <person name="Wang J."/>
            <person name="Shi W."/>
            <person name="Du L."/>
            <person name="Sun Y."/>
            <person name="Zhan W."/>
            <person name="Jiang J.F."/>
            <person name="Wang Q."/>
            <person name="Zhang B."/>
            <person name="Ji P."/>
            <person name="Bell-Sakyi L."/>
            <person name="Cui X.M."/>
            <person name="Yuan T.T."/>
            <person name="Jiang B.G."/>
            <person name="Yang W.F."/>
            <person name="Lam T.T."/>
            <person name="Chang Q.C."/>
            <person name="Ding S.J."/>
            <person name="Wang X.J."/>
            <person name="Zhu J.G."/>
            <person name="Ruan X.D."/>
            <person name="Zhao L."/>
            <person name="Wei J.T."/>
            <person name="Ye R.Z."/>
            <person name="Que T.C."/>
            <person name="Du C.H."/>
            <person name="Zhou Y.H."/>
            <person name="Cheng J.X."/>
            <person name="Dai P.F."/>
            <person name="Guo W.B."/>
            <person name="Han X.H."/>
            <person name="Huang E.J."/>
            <person name="Li L.F."/>
            <person name="Wei W."/>
            <person name="Gao Y.C."/>
            <person name="Liu J.Z."/>
            <person name="Shao H.Z."/>
            <person name="Wang X."/>
            <person name="Wang C.C."/>
            <person name="Yang T.C."/>
            <person name="Huo Q.B."/>
            <person name="Li W."/>
            <person name="Chen H.Y."/>
            <person name="Chen S.E."/>
            <person name="Zhou L.G."/>
            <person name="Ni X.B."/>
            <person name="Tian J.H."/>
            <person name="Sheng Y."/>
            <person name="Liu T."/>
            <person name="Pan Y.S."/>
            <person name="Xia L.Y."/>
            <person name="Li J."/>
            <person name="Zhao F."/>
            <person name="Cao W.C."/>
        </authorList>
    </citation>
    <scope>NUCLEOTIDE SEQUENCE</scope>
    <source>
        <strain evidence="2">Rmic-2018</strain>
    </source>
</reference>
<dbReference type="InterPro" id="IPR052201">
    <property type="entry name" value="LRR-containing_regulator"/>
</dbReference>
<evidence type="ECO:0000256" key="1">
    <source>
        <dbReference type="ARBA" id="ARBA00022737"/>
    </source>
</evidence>